<dbReference type="InterPro" id="IPR040000">
    <property type="entry name" value="NOP9"/>
</dbReference>
<gene>
    <name evidence="4" type="ORF">AWZ03_008898</name>
</gene>
<proteinExistence type="predicted"/>
<dbReference type="AlphaFoldDB" id="A0A484B7A4"/>
<dbReference type="SMART" id="SM00025">
    <property type="entry name" value="Pumilio"/>
    <property type="match status" value="4"/>
</dbReference>
<dbReference type="PANTHER" id="PTHR13102">
    <property type="entry name" value="NUCLEOLAR PROTEIN 9"/>
    <property type="match status" value="1"/>
</dbReference>
<organism evidence="4 5">
    <name type="scientific">Drosophila navojoa</name>
    <name type="common">Fruit fly</name>
    <dbReference type="NCBI Taxonomy" id="7232"/>
    <lineage>
        <taxon>Eukaryota</taxon>
        <taxon>Metazoa</taxon>
        <taxon>Ecdysozoa</taxon>
        <taxon>Arthropoda</taxon>
        <taxon>Hexapoda</taxon>
        <taxon>Insecta</taxon>
        <taxon>Pterygota</taxon>
        <taxon>Neoptera</taxon>
        <taxon>Endopterygota</taxon>
        <taxon>Diptera</taxon>
        <taxon>Brachycera</taxon>
        <taxon>Muscomorpha</taxon>
        <taxon>Ephydroidea</taxon>
        <taxon>Drosophilidae</taxon>
        <taxon>Drosophila</taxon>
    </lineage>
</organism>
<dbReference type="GO" id="GO:0000480">
    <property type="term" value="P:endonucleolytic cleavage in 5'-ETS of tricistronic rRNA transcript (SSU-rRNA, 5.8S rRNA, LSU-rRNA)"/>
    <property type="evidence" value="ECO:0007669"/>
    <property type="project" value="TreeGrafter"/>
</dbReference>
<feature type="repeat" description="Pumilio" evidence="2">
    <location>
        <begin position="575"/>
        <end position="610"/>
    </location>
</feature>
<feature type="region of interest" description="Disordered" evidence="3">
    <location>
        <begin position="306"/>
        <end position="360"/>
    </location>
</feature>
<dbReference type="GO" id="GO:0003723">
    <property type="term" value="F:RNA binding"/>
    <property type="evidence" value="ECO:0007669"/>
    <property type="project" value="InterPro"/>
</dbReference>
<dbReference type="EMBL" id="LSRL02000097">
    <property type="protein sequence ID" value="TDG44663.1"/>
    <property type="molecule type" value="Genomic_DNA"/>
</dbReference>
<dbReference type="Pfam" id="PF22493">
    <property type="entry name" value="PUF_NOP9"/>
    <property type="match status" value="2"/>
</dbReference>
<keyword evidence="5" id="KW-1185">Reference proteome</keyword>
<protein>
    <recommendedName>
        <fullName evidence="6">Nucleolar protein 9</fullName>
    </recommendedName>
</protein>
<dbReference type="InterPro" id="IPR001313">
    <property type="entry name" value="Pumilio_RNA-bd_rpt"/>
</dbReference>
<dbReference type="InterPro" id="IPR011989">
    <property type="entry name" value="ARM-like"/>
</dbReference>
<dbReference type="GO" id="GO:0000447">
    <property type="term" value="P:endonucleolytic cleavage in ITS1 to separate SSU-rRNA from 5.8S rRNA and LSU-rRNA from tricistronic rRNA transcript (SSU-rRNA, 5.8S rRNA, LSU-rRNA)"/>
    <property type="evidence" value="ECO:0007669"/>
    <property type="project" value="TreeGrafter"/>
</dbReference>
<evidence type="ECO:0000256" key="3">
    <source>
        <dbReference type="SAM" id="MobiDB-lite"/>
    </source>
</evidence>
<dbReference type="PROSITE" id="PS50302">
    <property type="entry name" value="PUM"/>
    <property type="match status" value="1"/>
</dbReference>
<dbReference type="Proteomes" id="UP000295192">
    <property type="component" value="Unassembled WGS sequence"/>
</dbReference>
<dbReference type="InterPro" id="IPR016024">
    <property type="entry name" value="ARM-type_fold"/>
</dbReference>
<reference evidence="4 5" key="1">
    <citation type="journal article" date="2019" name="J. Hered.">
        <title>An Improved Genome Assembly for Drosophila navojoa, the Basal Species in the mojavensis Cluster.</title>
        <authorList>
            <person name="Vanderlinde T."/>
            <person name="Dupim E.G."/>
            <person name="Nazario-Yepiz N.O."/>
            <person name="Carvalho A.B."/>
        </authorList>
    </citation>
    <scope>NUCLEOTIDE SEQUENCE [LARGE SCALE GENOMIC DNA]</scope>
    <source>
        <strain evidence="4">Navoj_Jal97</strain>
        <tissue evidence="4">Whole organism</tissue>
    </source>
</reference>
<dbReference type="STRING" id="7232.A0A484B7A4"/>
<dbReference type="GO" id="GO:0030688">
    <property type="term" value="C:preribosome, small subunit precursor"/>
    <property type="evidence" value="ECO:0007669"/>
    <property type="project" value="TreeGrafter"/>
</dbReference>
<evidence type="ECO:0008006" key="6">
    <source>
        <dbReference type="Google" id="ProtNLM"/>
    </source>
</evidence>
<accession>A0A484B7A4</accession>
<evidence type="ECO:0000256" key="1">
    <source>
        <dbReference type="ARBA" id="ARBA00022737"/>
    </source>
</evidence>
<dbReference type="OMA" id="CNSYGSH"/>
<dbReference type="GO" id="GO:0000056">
    <property type="term" value="P:ribosomal small subunit export from nucleus"/>
    <property type="evidence" value="ECO:0007669"/>
    <property type="project" value="TreeGrafter"/>
</dbReference>
<name>A0A484B7A4_DRONA</name>
<dbReference type="KEGG" id="dnv:108655168"/>
<dbReference type="GO" id="GO:0000472">
    <property type="term" value="P:endonucleolytic cleavage to generate mature 5'-end of SSU-rRNA from (SSU-rRNA, 5.8S rRNA, LSU-rRNA)"/>
    <property type="evidence" value="ECO:0007669"/>
    <property type="project" value="TreeGrafter"/>
</dbReference>
<dbReference type="GO" id="GO:0005730">
    <property type="term" value="C:nucleolus"/>
    <property type="evidence" value="ECO:0007669"/>
    <property type="project" value="TreeGrafter"/>
</dbReference>
<dbReference type="GO" id="GO:0030686">
    <property type="term" value="C:90S preribosome"/>
    <property type="evidence" value="ECO:0007669"/>
    <property type="project" value="TreeGrafter"/>
</dbReference>
<evidence type="ECO:0000256" key="2">
    <source>
        <dbReference type="PROSITE-ProRule" id="PRU00317"/>
    </source>
</evidence>
<dbReference type="Gene3D" id="1.25.10.10">
    <property type="entry name" value="Leucine-rich Repeat Variant"/>
    <property type="match status" value="2"/>
</dbReference>
<sequence length="675" mass="76467">MQSGNSGKRKKPKKKGSRFLQNAKGFAKQGIFGRGTHIDDEQFSYFINILDAMKAGLSDVEERVNMANNVFDQTNEQEIRLASNQIVSKALESLIGFVDASHLERYFTKFGENLRPMCSDRFASHVLQKMLEIAFLRALGKDAAQKPETESDAAKRPKPDAAQIEEQYNLEIEFSDEHREQCRQFVVRISKFMLNNLEDFVWDSCATHIMRTALLCLVGVHVPKIAFEKSGVDLAKYRKLYTVPEEWHEVMKEFPQRLEMWPQFPDFPYEDQTSALLGAICIALGAVDKSMLKHFGKKILMESFLKPNDEANPDDNDELKETKNEIEADKDNEEEDEDDEKKSATKTKDTDAKTESQTESEVEVGLPKVFHYQSSIILLETLLNVAGAKLLTQLFAMLFSGHIAHLALQRQTNFAVQRLLNNIHEASDLESAFNELQPHTEKLLQSGLTGVVSALSGACLRMGVKQAQMIAALQSALHVTGDKEKSKMFFTCLIKLKPYEVVLDDQSSFVHLHGSLIAQHLLKFNKPIFLVNSILELPAAQLAQVFNTPNGSHIVDAFMQSTYIGEKSRERLIRQLEGFYVDLAITRHGSRALEQCFKAAQEAQKLRIAKELTTKANMTKGSPFGQLIYNKYRLDTYKLSPTQWQASLSQKVVEEQKPEKTKKRTASELFKDIIN</sequence>
<feature type="compositionally biased region" description="Basic and acidic residues" evidence="3">
    <location>
        <begin position="319"/>
        <end position="329"/>
    </location>
</feature>
<evidence type="ECO:0000313" key="5">
    <source>
        <dbReference type="Proteomes" id="UP000295192"/>
    </source>
</evidence>
<evidence type="ECO:0000313" key="4">
    <source>
        <dbReference type="EMBL" id="TDG44663.1"/>
    </source>
</evidence>
<keyword evidence="1" id="KW-0677">Repeat</keyword>
<comment type="caution">
    <text evidence="4">The sequence shown here is derived from an EMBL/GenBank/DDBJ whole genome shotgun (WGS) entry which is preliminary data.</text>
</comment>
<feature type="compositionally biased region" description="Basic and acidic residues" evidence="3">
    <location>
        <begin position="340"/>
        <end position="356"/>
    </location>
</feature>
<feature type="compositionally biased region" description="Acidic residues" evidence="3">
    <location>
        <begin position="330"/>
        <end position="339"/>
    </location>
</feature>
<dbReference type="SUPFAM" id="SSF48371">
    <property type="entry name" value="ARM repeat"/>
    <property type="match status" value="1"/>
</dbReference>
<dbReference type="PANTHER" id="PTHR13102:SF0">
    <property type="entry name" value="NUCLEOLAR PROTEIN 9"/>
    <property type="match status" value="1"/>
</dbReference>
<dbReference type="OrthoDB" id="9987665at2759"/>